<sequence>MDVPEEIRSRLSQWCADVVPDAEREQQRLGYTIQGDEVTILDRRPPTYPELEVEWSATPVALLRLEDDGGWVLYRAAADGGWQHETAGPDPIALLEQVRD</sequence>
<dbReference type="EMBL" id="JAAXKY010000084">
    <property type="protein sequence ID" value="NMH79961.1"/>
    <property type="molecule type" value="Genomic_DNA"/>
</dbReference>
<organism evidence="1 2">
    <name type="scientific">Pseudonocardia xinjiangensis</name>
    <dbReference type="NCBI Taxonomy" id="75289"/>
    <lineage>
        <taxon>Bacteria</taxon>
        <taxon>Bacillati</taxon>
        <taxon>Actinomycetota</taxon>
        <taxon>Actinomycetes</taxon>
        <taxon>Pseudonocardiales</taxon>
        <taxon>Pseudonocardiaceae</taxon>
        <taxon>Pseudonocardia</taxon>
    </lineage>
</organism>
<dbReference type="Proteomes" id="UP001296706">
    <property type="component" value="Unassembled WGS sequence"/>
</dbReference>
<keyword evidence="2" id="KW-1185">Reference proteome</keyword>
<evidence type="ECO:0000313" key="1">
    <source>
        <dbReference type="EMBL" id="NMH79961.1"/>
    </source>
</evidence>
<dbReference type="InterPro" id="IPR021388">
    <property type="entry name" value="DUF3024"/>
</dbReference>
<name>A0ABX1RL83_9PSEU</name>
<reference evidence="1 2" key="1">
    <citation type="submission" date="2020-04" db="EMBL/GenBank/DDBJ databases">
        <authorList>
            <person name="Klaysubun C."/>
            <person name="Duangmal K."/>
            <person name="Lipun K."/>
        </authorList>
    </citation>
    <scope>NUCLEOTIDE SEQUENCE [LARGE SCALE GENOMIC DNA]</scope>
    <source>
        <strain evidence="1 2">JCM 11839</strain>
    </source>
</reference>
<dbReference type="Pfam" id="PF11225">
    <property type="entry name" value="DUF3024"/>
    <property type="match status" value="1"/>
</dbReference>
<evidence type="ECO:0000313" key="2">
    <source>
        <dbReference type="Proteomes" id="UP001296706"/>
    </source>
</evidence>
<comment type="caution">
    <text evidence="1">The sequence shown here is derived from an EMBL/GenBank/DDBJ whole genome shotgun (WGS) entry which is preliminary data.</text>
</comment>
<accession>A0ABX1RL83</accession>
<proteinExistence type="predicted"/>
<gene>
    <name evidence="1" type="ORF">HF577_23065</name>
</gene>
<protein>
    <submittedName>
        <fullName evidence="1">Uncharacterized protein</fullName>
    </submittedName>
</protein>
<dbReference type="RefSeq" id="WP_169398027.1">
    <property type="nucleotide sequence ID" value="NZ_BAAAJH010000001.1"/>
</dbReference>